<feature type="domain" description="ChsH2 C-terminal OB-fold" evidence="1">
    <location>
        <begin position="55"/>
        <end position="120"/>
    </location>
</feature>
<dbReference type="Gene3D" id="6.10.30.10">
    <property type="match status" value="1"/>
</dbReference>
<sequence>MSAPELDRRFVDPSLLTDTPDGPALLGSRCADCGAHTFPRQDGCPRCTGAEMEDVPLSRTGTLWSWTTQGFRPKPPYTGTEAHEPYAVGYVELPGQLLVESRLTGADPDALEIGMPVELALVPFRDDPDGGPVHTFAFVRSTP</sequence>
<dbReference type="InterPro" id="IPR022002">
    <property type="entry name" value="ChsH2_Znr"/>
</dbReference>
<name>A0ABP9B4D8_9PSEU</name>
<dbReference type="SUPFAM" id="SSF50249">
    <property type="entry name" value="Nucleic acid-binding proteins"/>
    <property type="match status" value="1"/>
</dbReference>
<dbReference type="Pfam" id="PF01796">
    <property type="entry name" value="OB_ChsH2_C"/>
    <property type="match status" value="1"/>
</dbReference>
<evidence type="ECO:0000313" key="4">
    <source>
        <dbReference type="Proteomes" id="UP001500928"/>
    </source>
</evidence>
<dbReference type="PANTHER" id="PTHR34075:SF5">
    <property type="entry name" value="BLR3430 PROTEIN"/>
    <property type="match status" value="1"/>
</dbReference>
<dbReference type="InterPro" id="IPR052513">
    <property type="entry name" value="Thioester_dehydratase-like"/>
</dbReference>
<dbReference type="EMBL" id="BAABHO010000017">
    <property type="protein sequence ID" value="GAA4789402.1"/>
    <property type="molecule type" value="Genomic_DNA"/>
</dbReference>
<feature type="domain" description="ChsH2 rubredoxin-like zinc ribbon" evidence="2">
    <location>
        <begin position="24"/>
        <end position="53"/>
    </location>
</feature>
<dbReference type="RefSeq" id="WP_345414777.1">
    <property type="nucleotide sequence ID" value="NZ_BAABHO010000017.1"/>
</dbReference>
<accession>A0ABP9B4D8</accession>
<comment type="caution">
    <text evidence="3">The sequence shown here is derived from an EMBL/GenBank/DDBJ whole genome shotgun (WGS) entry which is preliminary data.</text>
</comment>
<dbReference type="InterPro" id="IPR002878">
    <property type="entry name" value="ChsH2_C"/>
</dbReference>
<organism evidence="3 4">
    <name type="scientific">Actinomycetospora chlora</name>
    <dbReference type="NCBI Taxonomy" id="663608"/>
    <lineage>
        <taxon>Bacteria</taxon>
        <taxon>Bacillati</taxon>
        <taxon>Actinomycetota</taxon>
        <taxon>Actinomycetes</taxon>
        <taxon>Pseudonocardiales</taxon>
        <taxon>Pseudonocardiaceae</taxon>
        <taxon>Actinomycetospora</taxon>
    </lineage>
</organism>
<evidence type="ECO:0000313" key="3">
    <source>
        <dbReference type="EMBL" id="GAA4789402.1"/>
    </source>
</evidence>
<protein>
    <submittedName>
        <fullName evidence="3">OB-fold domain-containing protein</fullName>
    </submittedName>
</protein>
<gene>
    <name evidence="3" type="ORF">GCM10023200_25110</name>
</gene>
<proteinExistence type="predicted"/>
<evidence type="ECO:0000259" key="1">
    <source>
        <dbReference type="Pfam" id="PF01796"/>
    </source>
</evidence>
<evidence type="ECO:0000259" key="2">
    <source>
        <dbReference type="Pfam" id="PF12172"/>
    </source>
</evidence>
<keyword evidence="4" id="KW-1185">Reference proteome</keyword>
<dbReference type="Pfam" id="PF12172">
    <property type="entry name" value="zf-ChsH2"/>
    <property type="match status" value="1"/>
</dbReference>
<dbReference type="PANTHER" id="PTHR34075">
    <property type="entry name" value="BLR3430 PROTEIN"/>
    <property type="match status" value="1"/>
</dbReference>
<reference evidence="4" key="1">
    <citation type="journal article" date="2019" name="Int. J. Syst. Evol. Microbiol.">
        <title>The Global Catalogue of Microorganisms (GCM) 10K type strain sequencing project: providing services to taxonomists for standard genome sequencing and annotation.</title>
        <authorList>
            <consortium name="The Broad Institute Genomics Platform"/>
            <consortium name="The Broad Institute Genome Sequencing Center for Infectious Disease"/>
            <person name="Wu L."/>
            <person name="Ma J."/>
        </authorList>
    </citation>
    <scope>NUCLEOTIDE SEQUENCE [LARGE SCALE GENOMIC DNA]</scope>
    <source>
        <strain evidence="4">JCM 17979</strain>
    </source>
</reference>
<dbReference type="Proteomes" id="UP001500928">
    <property type="component" value="Unassembled WGS sequence"/>
</dbReference>
<dbReference type="InterPro" id="IPR012340">
    <property type="entry name" value="NA-bd_OB-fold"/>
</dbReference>